<gene>
    <name evidence="2" type="ORF">BD626DRAFT_633672</name>
</gene>
<feature type="region of interest" description="Disordered" evidence="1">
    <location>
        <begin position="1"/>
        <end position="97"/>
    </location>
</feature>
<organism evidence="2 3">
    <name type="scientific">Schizophyllum amplum</name>
    <dbReference type="NCBI Taxonomy" id="97359"/>
    <lineage>
        <taxon>Eukaryota</taxon>
        <taxon>Fungi</taxon>
        <taxon>Dikarya</taxon>
        <taxon>Basidiomycota</taxon>
        <taxon>Agaricomycotina</taxon>
        <taxon>Agaricomycetes</taxon>
        <taxon>Agaricomycetidae</taxon>
        <taxon>Agaricales</taxon>
        <taxon>Schizophyllaceae</taxon>
        <taxon>Schizophyllum</taxon>
    </lineage>
</organism>
<protein>
    <submittedName>
        <fullName evidence="2">Uncharacterized protein</fullName>
    </submittedName>
</protein>
<feature type="compositionally biased region" description="Basic and acidic residues" evidence="1">
    <location>
        <begin position="124"/>
        <end position="136"/>
    </location>
</feature>
<dbReference type="AlphaFoldDB" id="A0A550C2A6"/>
<sequence length="170" mass="17968">MYRRPASKSCSPSVLIRSGDEYTDRRPASDVLGTGTREDVARRPQDAPSGTSPCARESLVIVGGVSRAAGRSTGRSGTPHCAVKRRSNISPSGEQGSRAAFASCRDVAVVVVWISETLRGKPRTPRDCGERGHDVGGSETGVRPTSGTRRGRVLGLGSIAVRVEHLCIVE</sequence>
<name>A0A550C2A6_9AGAR</name>
<evidence type="ECO:0000256" key="1">
    <source>
        <dbReference type="SAM" id="MobiDB-lite"/>
    </source>
</evidence>
<reference evidence="2 3" key="1">
    <citation type="journal article" date="2019" name="New Phytol.">
        <title>Comparative genomics reveals unique wood-decay strategies and fruiting body development in the Schizophyllaceae.</title>
        <authorList>
            <person name="Almasi E."/>
            <person name="Sahu N."/>
            <person name="Krizsan K."/>
            <person name="Balint B."/>
            <person name="Kovacs G.M."/>
            <person name="Kiss B."/>
            <person name="Cseklye J."/>
            <person name="Drula E."/>
            <person name="Henrissat B."/>
            <person name="Nagy I."/>
            <person name="Chovatia M."/>
            <person name="Adam C."/>
            <person name="LaButti K."/>
            <person name="Lipzen A."/>
            <person name="Riley R."/>
            <person name="Grigoriev I.V."/>
            <person name="Nagy L.G."/>
        </authorList>
    </citation>
    <scope>NUCLEOTIDE SEQUENCE [LARGE SCALE GENOMIC DNA]</scope>
    <source>
        <strain evidence="2 3">NL-1724</strain>
    </source>
</reference>
<feature type="compositionally biased region" description="Basic and acidic residues" evidence="1">
    <location>
        <begin position="18"/>
        <end position="28"/>
    </location>
</feature>
<accession>A0A550C2A6</accession>
<feature type="compositionally biased region" description="Basic and acidic residues" evidence="1">
    <location>
        <begin position="36"/>
        <end position="45"/>
    </location>
</feature>
<evidence type="ECO:0000313" key="2">
    <source>
        <dbReference type="EMBL" id="TRM58898.1"/>
    </source>
</evidence>
<proteinExistence type="predicted"/>
<dbReference type="EMBL" id="VDMD01000032">
    <property type="protein sequence ID" value="TRM58898.1"/>
    <property type="molecule type" value="Genomic_DNA"/>
</dbReference>
<evidence type="ECO:0000313" key="3">
    <source>
        <dbReference type="Proteomes" id="UP000320762"/>
    </source>
</evidence>
<feature type="region of interest" description="Disordered" evidence="1">
    <location>
        <begin position="121"/>
        <end position="149"/>
    </location>
</feature>
<keyword evidence="3" id="KW-1185">Reference proteome</keyword>
<comment type="caution">
    <text evidence="2">The sequence shown here is derived from an EMBL/GenBank/DDBJ whole genome shotgun (WGS) entry which is preliminary data.</text>
</comment>
<dbReference type="Proteomes" id="UP000320762">
    <property type="component" value="Unassembled WGS sequence"/>
</dbReference>